<protein>
    <submittedName>
        <fullName evidence="2">Formiminotransferase N-terminal subdomain-containing protein</fullName>
    </submittedName>
</protein>
<evidence type="ECO:0000313" key="2">
    <source>
        <dbReference type="EMBL" id="KAK3929656.1"/>
    </source>
</evidence>
<dbReference type="PANTHER" id="PTHR46579:SF1">
    <property type="entry name" value="F5_8 TYPE C DOMAIN-CONTAINING PROTEIN"/>
    <property type="match status" value="1"/>
</dbReference>
<feature type="region of interest" description="Disordered" evidence="1">
    <location>
        <begin position="1"/>
        <end position="39"/>
    </location>
</feature>
<dbReference type="EMBL" id="JAHWGI010001401">
    <property type="protein sequence ID" value="KAK3929656.1"/>
    <property type="molecule type" value="Genomic_DNA"/>
</dbReference>
<evidence type="ECO:0000256" key="1">
    <source>
        <dbReference type="SAM" id="MobiDB-lite"/>
    </source>
</evidence>
<dbReference type="PANTHER" id="PTHR46579">
    <property type="entry name" value="F5/8 TYPE C DOMAIN-CONTAINING PROTEIN-RELATED"/>
    <property type="match status" value="1"/>
</dbReference>
<sequence>MADDEGEKLSRSQKRLRREYLRQAAASQPQVLGPDDSDNLTLEPEDFTMDLTLSVDSTIDPPPSTAILRTRQFSVQTSGVPQTSMAGPSQLSRQLTAAKDTPSEEHLQFCGMTVTAPETEIAAQLTENELPEPLKPDVTSPLDVNLSWISDNILVDSSHVVSFPIPNPDSDDISWVQWGIDNEEEPFTINNFEYEACREDYSDQEILLEPSTEDFVIKENCPIYEGSKISQWDSLTAILSFVQSENISGAGLSRLIALISLHLPDPNIFFKSSHHIFKMLEKIDEPVQMHYFCSICYKTRLSSTDLCDVCVDQSRAVQYFITVPLATQLKKMLKRPDFVADLEYKTSREKENVNNIEDILDGDVYKNAEKSTPFTLTAMWNTDVINELPPDKRFLSENILIAGLWGSVTKPHPNVYLLPIYKDIQNLKKGIECDVHGVQERCIVKVIVVCGTCDAPARAVFINMKSHSGFFSCPVCRCKGERTNDVTVFPFEENVRLRSMEEYEQQVKWAVQNRVLHNKTRLNEEAACGIKGPSVLSYMVDDMFQSTSIDVMHCVYLGVTRQMLHLFIESDKEKPYSICTKLNLVSDKLLQISPPHFVQRLPQSLEKILLWKASELRSFLLYYALCVLFNVLNQKYYDHFILLVEGVALLNKSSVSDDDITLSSLLLSQFVKEFQELYGIRHMSHNLHMLSHLPLNVKNLGPLWATSCFKFEDMNGRLTNLVHGTRYAGLQIYSHLSVVTQLPLLICVHCIGNIRSLDANFNWVVEKLLENYNIVVQHTSIKLFHRLFKNNLLYVSNFYPAGKHVSSFIRYKVDNLFKYGVVQTFLKVRTCNCSDSCDCSAEYAAVIKPLELTPAFGNDIVKVPHIYTIIPSDLPEEIVYVDCLSTVLFKIDVGNSVYIAEPLNKCIIC</sequence>
<comment type="caution">
    <text evidence="2">The sequence shown here is derived from an EMBL/GenBank/DDBJ whole genome shotgun (WGS) entry which is preliminary data.</text>
</comment>
<dbReference type="AlphaFoldDB" id="A0AAE1I012"/>
<keyword evidence="3" id="KW-1185">Reference proteome</keyword>
<name>A0AAE1I012_9NEOP</name>
<reference evidence="2" key="2">
    <citation type="journal article" date="2023" name="BMC Genomics">
        <title>Pest status, molecular evolution, and epigenetic factors derived from the genome assembly of Frankliniella fusca, a thysanopteran phytovirus vector.</title>
        <authorList>
            <person name="Catto M.A."/>
            <person name="Labadie P.E."/>
            <person name="Jacobson A.L."/>
            <person name="Kennedy G.G."/>
            <person name="Srinivasan R."/>
            <person name="Hunt B.G."/>
        </authorList>
    </citation>
    <scope>NUCLEOTIDE SEQUENCE</scope>
    <source>
        <strain evidence="2">PL_HMW_Pooled</strain>
    </source>
</reference>
<organism evidence="2 3">
    <name type="scientific">Frankliniella fusca</name>
    <dbReference type="NCBI Taxonomy" id="407009"/>
    <lineage>
        <taxon>Eukaryota</taxon>
        <taxon>Metazoa</taxon>
        <taxon>Ecdysozoa</taxon>
        <taxon>Arthropoda</taxon>
        <taxon>Hexapoda</taxon>
        <taxon>Insecta</taxon>
        <taxon>Pterygota</taxon>
        <taxon>Neoptera</taxon>
        <taxon>Paraneoptera</taxon>
        <taxon>Thysanoptera</taxon>
        <taxon>Terebrantia</taxon>
        <taxon>Thripoidea</taxon>
        <taxon>Thripidae</taxon>
        <taxon>Frankliniella</taxon>
    </lineage>
</organism>
<reference evidence="2" key="1">
    <citation type="submission" date="2021-07" db="EMBL/GenBank/DDBJ databases">
        <authorList>
            <person name="Catto M.A."/>
            <person name="Jacobson A."/>
            <person name="Kennedy G."/>
            <person name="Labadie P."/>
            <person name="Hunt B.G."/>
            <person name="Srinivasan R."/>
        </authorList>
    </citation>
    <scope>NUCLEOTIDE SEQUENCE</scope>
    <source>
        <strain evidence="2">PL_HMW_Pooled</strain>
        <tissue evidence="2">Head</tissue>
    </source>
</reference>
<proteinExistence type="predicted"/>
<evidence type="ECO:0000313" key="3">
    <source>
        <dbReference type="Proteomes" id="UP001219518"/>
    </source>
</evidence>
<dbReference type="Proteomes" id="UP001219518">
    <property type="component" value="Unassembled WGS sequence"/>
</dbReference>
<accession>A0AAE1I012</accession>
<gene>
    <name evidence="2" type="ORF">KUF71_003663</name>
</gene>